<dbReference type="PANTHER" id="PTHR47163">
    <property type="entry name" value="DDE_TNP_IS1595 DOMAIN-CONTAINING PROTEIN"/>
    <property type="match status" value="1"/>
</dbReference>
<dbReference type="Pfam" id="PF12760">
    <property type="entry name" value="Zn_ribbon_IS1595"/>
    <property type="match status" value="1"/>
</dbReference>
<protein>
    <submittedName>
        <fullName evidence="2">IS1595 family transposase</fullName>
    </submittedName>
</protein>
<organism evidence="2 3">
    <name type="scientific">Devosia nanyangense</name>
    <dbReference type="NCBI Taxonomy" id="1228055"/>
    <lineage>
        <taxon>Bacteria</taxon>
        <taxon>Pseudomonadati</taxon>
        <taxon>Pseudomonadota</taxon>
        <taxon>Alphaproteobacteria</taxon>
        <taxon>Hyphomicrobiales</taxon>
        <taxon>Devosiaceae</taxon>
        <taxon>Devosia</taxon>
    </lineage>
</organism>
<dbReference type="InterPro" id="IPR053164">
    <property type="entry name" value="IS1016-like_transposase"/>
</dbReference>
<dbReference type="Pfam" id="PF12762">
    <property type="entry name" value="DDE_Tnp_IS1595"/>
    <property type="match status" value="1"/>
</dbReference>
<name>A0A933L3X8_9HYPH</name>
<sequence>MTNLTAKIFHNEAAARAHIEASRWADGVACPHCGSLDTMKMAGKTQAGMFLCRDCRDKFTCRTGTVMERSHIPLHKWLLALHLMASSKKGISALQLQRNLGLGSYRTAWFLAMRVREAMGLGPEAGPMGGEGKVVEADTTYVGGKEKNKHKSKRAAKPQIGGMGKQIVHTLVERDGTARSHHIPNVTGKTLRPILFTQVDRKSSLMTDTAGGYHQIGKQFARYETVDHGKDEYVRGDAYSNTVEGYFSILKRGIIGVFHSVSEAHLHRYLKEFDFRYSNRSGLGIEDTERAALALKGAEGKRLMYSQSH</sequence>
<dbReference type="NCBIfam" id="NF033547">
    <property type="entry name" value="transpos_IS1595"/>
    <property type="match status" value="1"/>
</dbReference>
<reference evidence="2" key="1">
    <citation type="submission" date="2020-07" db="EMBL/GenBank/DDBJ databases">
        <title>Huge and variable diversity of episymbiotic CPR bacteria and DPANN archaea in groundwater ecosystems.</title>
        <authorList>
            <person name="He C.Y."/>
            <person name="Keren R."/>
            <person name="Whittaker M."/>
            <person name="Farag I.F."/>
            <person name="Doudna J."/>
            <person name="Cate J.H.D."/>
            <person name="Banfield J.F."/>
        </authorList>
    </citation>
    <scope>NUCLEOTIDE SEQUENCE</scope>
    <source>
        <strain evidence="2">NC_groundwater_1586_Pr3_B-0.1um_66_15</strain>
    </source>
</reference>
<dbReference type="AlphaFoldDB" id="A0A933L3X8"/>
<evidence type="ECO:0000313" key="3">
    <source>
        <dbReference type="Proteomes" id="UP000782610"/>
    </source>
</evidence>
<evidence type="ECO:0000259" key="1">
    <source>
        <dbReference type="SMART" id="SM01126"/>
    </source>
</evidence>
<dbReference type="InterPro" id="IPR024442">
    <property type="entry name" value="Transposase_Zn_ribbon"/>
</dbReference>
<dbReference type="EMBL" id="JACRAF010000057">
    <property type="protein sequence ID" value="MBI4923488.1"/>
    <property type="molecule type" value="Genomic_DNA"/>
</dbReference>
<dbReference type="Proteomes" id="UP000782610">
    <property type="component" value="Unassembled WGS sequence"/>
</dbReference>
<evidence type="ECO:0000313" key="2">
    <source>
        <dbReference type="EMBL" id="MBI4923488.1"/>
    </source>
</evidence>
<proteinExistence type="predicted"/>
<dbReference type="InterPro" id="IPR024445">
    <property type="entry name" value="Tnp_ISXO2-like"/>
</dbReference>
<dbReference type="SMART" id="SM01126">
    <property type="entry name" value="DDE_Tnp_IS1595"/>
    <property type="match status" value="1"/>
</dbReference>
<comment type="caution">
    <text evidence="2">The sequence shown here is derived from an EMBL/GenBank/DDBJ whole genome shotgun (WGS) entry which is preliminary data.</text>
</comment>
<feature type="domain" description="ISXO2-like transposase" evidence="1">
    <location>
        <begin position="127"/>
        <end position="278"/>
    </location>
</feature>
<dbReference type="PANTHER" id="PTHR47163:SF2">
    <property type="entry name" value="SI:DKEY-17M8.2"/>
    <property type="match status" value="1"/>
</dbReference>
<accession>A0A933L3X8</accession>
<gene>
    <name evidence="2" type="ORF">HY834_17250</name>
</gene>